<keyword evidence="1" id="KW-1133">Transmembrane helix</keyword>
<comment type="caution">
    <text evidence="2">The sequence shown here is derived from an EMBL/GenBank/DDBJ whole genome shotgun (WGS) entry which is preliminary data.</text>
</comment>
<proteinExistence type="predicted"/>
<dbReference type="Proteomes" id="UP000766904">
    <property type="component" value="Unassembled WGS sequence"/>
</dbReference>
<name>A0A8J8Q1V5_9EURY</name>
<feature type="transmembrane region" description="Helical" evidence="1">
    <location>
        <begin position="38"/>
        <end position="55"/>
    </location>
</feature>
<evidence type="ECO:0000313" key="2">
    <source>
        <dbReference type="EMBL" id="TYL36858.1"/>
    </source>
</evidence>
<evidence type="ECO:0000313" key="3">
    <source>
        <dbReference type="Proteomes" id="UP000766904"/>
    </source>
</evidence>
<keyword evidence="1" id="KW-0812">Transmembrane</keyword>
<keyword evidence="3" id="KW-1185">Reference proteome</keyword>
<dbReference type="EMBL" id="PHNJ01000014">
    <property type="protein sequence ID" value="TYL36858.1"/>
    <property type="molecule type" value="Genomic_DNA"/>
</dbReference>
<reference evidence="2" key="1">
    <citation type="submission" date="2017-11" db="EMBL/GenBank/DDBJ databases">
        <authorList>
            <person name="Kajale S.C."/>
            <person name="Sharma A."/>
        </authorList>
    </citation>
    <scope>NUCLEOTIDE SEQUENCE</scope>
    <source>
        <strain evidence="2">LS1_42</strain>
    </source>
</reference>
<gene>
    <name evidence="2" type="ORF">CV102_20325</name>
</gene>
<sequence length="76" mass="8157">MRISKAGLLVVLALLAPLLVELRTVLSWINVELSVLETAVVGAVLVAIVLVWAFLPENGEDEDTDETADRNVSNGD</sequence>
<accession>A0A8J8Q1V5</accession>
<protein>
    <submittedName>
        <fullName evidence="2">CbaC protein</fullName>
    </submittedName>
</protein>
<keyword evidence="1" id="KW-0472">Membrane</keyword>
<organism evidence="2 3">
    <name type="scientific">Natronococcus pandeyae</name>
    <dbReference type="NCBI Taxonomy" id="2055836"/>
    <lineage>
        <taxon>Archaea</taxon>
        <taxon>Methanobacteriati</taxon>
        <taxon>Methanobacteriota</taxon>
        <taxon>Stenosarchaea group</taxon>
        <taxon>Halobacteria</taxon>
        <taxon>Halobacteriales</taxon>
        <taxon>Natrialbaceae</taxon>
        <taxon>Natronococcus</taxon>
    </lineage>
</organism>
<dbReference type="AlphaFoldDB" id="A0A8J8Q1V5"/>
<dbReference type="RefSeq" id="WP_148859841.1">
    <property type="nucleotide sequence ID" value="NZ_PHNJ01000014.1"/>
</dbReference>
<evidence type="ECO:0000256" key="1">
    <source>
        <dbReference type="SAM" id="Phobius"/>
    </source>
</evidence>